<reference evidence="1 2" key="1">
    <citation type="submission" date="2018-03" db="EMBL/GenBank/DDBJ databases">
        <title>Genomic Encyclopedia of Archaeal and Bacterial Type Strains, Phase II (KMG-II): from individual species to whole genera.</title>
        <authorList>
            <person name="Goeker M."/>
        </authorList>
    </citation>
    <scope>NUCLEOTIDE SEQUENCE [LARGE SCALE GENOMIC DNA]</scope>
    <source>
        <strain evidence="1 2">DSM 25328</strain>
    </source>
</reference>
<sequence length="159" mass="17325">MSVKMKIEGAGDIERALAALPRGTAKGVMRRAMKKSLKPVAQMADAASPFTVAVTSKLTARQKREARQDRGRSKVVLYVGPVDAAGDGEPHAHLYEFGTGIRVQSSTGRSTGRMAARPFLRPAWDANQALMLATLKREVWGEIERAVERARRKAARAGR</sequence>
<evidence type="ECO:0000313" key="1">
    <source>
        <dbReference type="EMBL" id="PRZ47344.1"/>
    </source>
</evidence>
<accession>A0A2T1AFH4</accession>
<name>A0A2T1AFH4_TRISK</name>
<proteinExistence type="predicted"/>
<dbReference type="AlphaFoldDB" id="A0A2T1AFH4"/>
<gene>
    <name evidence="1" type="ORF">CLV89_107191</name>
</gene>
<evidence type="ECO:0000313" key="2">
    <source>
        <dbReference type="Proteomes" id="UP000237718"/>
    </source>
</evidence>
<dbReference type="RefSeq" id="WP_106164116.1">
    <property type="nucleotide sequence ID" value="NZ_PVUF01000007.1"/>
</dbReference>
<comment type="caution">
    <text evidence="1">The sequence shown here is derived from an EMBL/GenBank/DDBJ whole genome shotgun (WGS) entry which is preliminary data.</text>
</comment>
<organism evidence="1 2">
    <name type="scientific">Tritonibacter scottomollicae</name>
    <name type="common">Epibacterium scottomollicae</name>
    <dbReference type="NCBI Taxonomy" id="483013"/>
    <lineage>
        <taxon>Bacteria</taxon>
        <taxon>Pseudomonadati</taxon>
        <taxon>Pseudomonadota</taxon>
        <taxon>Alphaproteobacteria</taxon>
        <taxon>Rhodobacterales</taxon>
        <taxon>Paracoccaceae</taxon>
        <taxon>Tritonibacter</taxon>
    </lineage>
</organism>
<protein>
    <recommendedName>
        <fullName evidence="3">Phage protein, HK97 gp10 family</fullName>
    </recommendedName>
</protein>
<evidence type="ECO:0008006" key="3">
    <source>
        <dbReference type="Google" id="ProtNLM"/>
    </source>
</evidence>
<dbReference type="EMBL" id="PVUF01000007">
    <property type="protein sequence ID" value="PRZ47344.1"/>
    <property type="molecule type" value="Genomic_DNA"/>
</dbReference>
<dbReference type="OrthoDB" id="7585428at2"/>
<dbReference type="Proteomes" id="UP000237718">
    <property type="component" value="Unassembled WGS sequence"/>
</dbReference>